<dbReference type="RefSeq" id="WP_138230287.1">
    <property type="nucleotide sequence ID" value="NZ_AP022577.1"/>
</dbReference>
<accession>A0ABM7I6N0</accession>
<dbReference type="EMBL" id="AP022577">
    <property type="protein sequence ID" value="BBX82192.1"/>
    <property type="molecule type" value="Genomic_DNA"/>
</dbReference>
<proteinExistence type="predicted"/>
<reference evidence="1 2" key="1">
    <citation type="journal article" date="2019" name="Emerg. Microbes Infect.">
        <title>Comprehensive subspecies identification of 175 nontuberculous mycobacteria species based on 7547 genomic profiles.</title>
        <authorList>
            <person name="Matsumoto Y."/>
            <person name="Kinjo T."/>
            <person name="Motooka D."/>
            <person name="Nabeya D."/>
            <person name="Jung N."/>
            <person name="Uechi K."/>
            <person name="Horii T."/>
            <person name="Iida T."/>
            <person name="Fujita J."/>
            <person name="Nakamura S."/>
        </authorList>
    </citation>
    <scope>NUCLEOTIDE SEQUENCE [LARGE SCALE GENOMIC DNA]</scope>
    <source>
        <strain evidence="1 2">JCM 15296</strain>
    </source>
</reference>
<dbReference type="Proteomes" id="UP000465609">
    <property type="component" value="Chromosome"/>
</dbReference>
<evidence type="ECO:0000313" key="1">
    <source>
        <dbReference type="EMBL" id="BBX82192.1"/>
    </source>
</evidence>
<name>A0ABM7I6N0_9MYCO</name>
<dbReference type="SUPFAM" id="SSF53098">
    <property type="entry name" value="Ribonuclease H-like"/>
    <property type="match status" value="1"/>
</dbReference>
<gene>
    <name evidence="1" type="ORF">MAUB_00650</name>
</gene>
<sequence>MLDVEATSHTPMSGVMTEFALVHVITGASFYGHLYRAQPDPENPVRPVVERGADGIPIIDPYWIVNGKDSENATSGETLRDLAQALSDWVERLGPPRRILVSDNNGYDAMWLNCFTDSEIRRVLFGHSSRRIGDFYAGTRGKWSQQSAWKRLRRTPHTHHPLDDARGNVEALQTVLRNNNLL</sequence>
<evidence type="ECO:0000313" key="2">
    <source>
        <dbReference type="Proteomes" id="UP000465609"/>
    </source>
</evidence>
<organism evidence="1 2">
    <name type="scientific">Mycolicibacterium aubagnense</name>
    <dbReference type="NCBI Taxonomy" id="319707"/>
    <lineage>
        <taxon>Bacteria</taxon>
        <taxon>Bacillati</taxon>
        <taxon>Actinomycetota</taxon>
        <taxon>Actinomycetes</taxon>
        <taxon>Mycobacteriales</taxon>
        <taxon>Mycobacteriaceae</taxon>
        <taxon>Mycolicibacterium</taxon>
    </lineage>
</organism>
<dbReference type="InterPro" id="IPR036397">
    <property type="entry name" value="RNaseH_sf"/>
</dbReference>
<dbReference type="Gene3D" id="3.30.420.10">
    <property type="entry name" value="Ribonuclease H-like superfamily/Ribonuclease H"/>
    <property type="match status" value="1"/>
</dbReference>
<protein>
    <submittedName>
        <fullName evidence="1">Uncharacterized protein</fullName>
    </submittedName>
</protein>
<dbReference type="InterPro" id="IPR012337">
    <property type="entry name" value="RNaseH-like_sf"/>
</dbReference>
<keyword evidence="2" id="KW-1185">Reference proteome</keyword>